<dbReference type="PANTHER" id="PTHR30469">
    <property type="entry name" value="MULTIDRUG RESISTANCE PROTEIN MDTA"/>
    <property type="match status" value="1"/>
</dbReference>
<protein>
    <submittedName>
        <fullName evidence="6">RND family efflux transporter, MFP subunit</fullName>
    </submittedName>
</protein>
<evidence type="ECO:0000256" key="2">
    <source>
        <dbReference type="SAM" id="Coils"/>
    </source>
</evidence>
<evidence type="ECO:0000313" key="6">
    <source>
        <dbReference type="EMBL" id="SEA68281.1"/>
    </source>
</evidence>
<dbReference type="Pfam" id="PF25917">
    <property type="entry name" value="BSH_RND"/>
    <property type="match status" value="1"/>
</dbReference>
<feature type="signal peptide" evidence="3">
    <location>
        <begin position="1"/>
        <end position="24"/>
    </location>
</feature>
<evidence type="ECO:0000256" key="1">
    <source>
        <dbReference type="ARBA" id="ARBA00009477"/>
    </source>
</evidence>
<keyword evidence="3" id="KW-0732">Signal</keyword>
<name>A0A1H4D6J7_9BACI</name>
<dbReference type="Gene3D" id="2.40.50.100">
    <property type="match status" value="1"/>
</dbReference>
<reference evidence="6 7" key="1">
    <citation type="submission" date="2016-10" db="EMBL/GenBank/DDBJ databases">
        <authorList>
            <person name="de Groot N.N."/>
        </authorList>
    </citation>
    <scope>NUCLEOTIDE SEQUENCE [LARGE SCALE GENOMIC DNA]</scope>
    <source>
        <strain evidence="6 7">CCM7597</strain>
    </source>
</reference>
<dbReference type="STRING" id="571932.SAMN05421743_10715"/>
<evidence type="ECO:0000259" key="4">
    <source>
        <dbReference type="Pfam" id="PF25917"/>
    </source>
</evidence>
<dbReference type="Gene3D" id="2.40.30.170">
    <property type="match status" value="1"/>
</dbReference>
<dbReference type="AlphaFoldDB" id="A0A1H4D6J7"/>
<dbReference type="OrthoDB" id="2456449at2"/>
<dbReference type="InterPro" id="IPR058637">
    <property type="entry name" value="YknX-like_C"/>
</dbReference>
<dbReference type="RefSeq" id="WP_093044807.1">
    <property type="nucleotide sequence ID" value="NZ_FNQR01000007.1"/>
</dbReference>
<dbReference type="Gene3D" id="2.40.420.20">
    <property type="match status" value="1"/>
</dbReference>
<dbReference type="NCBIfam" id="TIGR01730">
    <property type="entry name" value="RND_mfp"/>
    <property type="match status" value="1"/>
</dbReference>
<dbReference type="EMBL" id="FNQR01000007">
    <property type="protein sequence ID" value="SEA68281.1"/>
    <property type="molecule type" value="Genomic_DNA"/>
</dbReference>
<feature type="domain" description="YknX-like C-terminal permuted SH3-like" evidence="5">
    <location>
        <begin position="378"/>
        <end position="442"/>
    </location>
</feature>
<dbReference type="Pfam" id="PF25989">
    <property type="entry name" value="YknX_C"/>
    <property type="match status" value="1"/>
</dbReference>
<dbReference type="GO" id="GO:1990281">
    <property type="term" value="C:efflux pump complex"/>
    <property type="evidence" value="ECO:0007669"/>
    <property type="project" value="TreeGrafter"/>
</dbReference>
<organism evidence="6 7">
    <name type="scientific">Thalassobacillus cyri</name>
    <dbReference type="NCBI Taxonomy" id="571932"/>
    <lineage>
        <taxon>Bacteria</taxon>
        <taxon>Bacillati</taxon>
        <taxon>Bacillota</taxon>
        <taxon>Bacilli</taxon>
        <taxon>Bacillales</taxon>
        <taxon>Bacillaceae</taxon>
        <taxon>Thalassobacillus</taxon>
    </lineage>
</organism>
<dbReference type="Proteomes" id="UP000198584">
    <property type="component" value="Unassembled WGS sequence"/>
</dbReference>
<evidence type="ECO:0000256" key="3">
    <source>
        <dbReference type="SAM" id="SignalP"/>
    </source>
</evidence>
<dbReference type="InterPro" id="IPR006143">
    <property type="entry name" value="RND_pump_MFP"/>
</dbReference>
<feature type="domain" description="Multidrug resistance protein MdtA-like barrel-sandwich hybrid" evidence="4">
    <location>
        <begin position="63"/>
        <end position="291"/>
    </location>
</feature>
<evidence type="ECO:0000313" key="7">
    <source>
        <dbReference type="Proteomes" id="UP000198584"/>
    </source>
</evidence>
<dbReference type="GO" id="GO:0015562">
    <property type="term" value="F:efflux transmembrane transporter activity"/>
    <property type="evidence" value="ECO:0007669"/>
    <property type="project" value="TreeGrafter"/>
</dbReference>
<feature type="coiled-coil region" evidence="2">
    <location>
        <begin position="124"/>
        <end position="256"/>
    </location>
</feature>
<keyword evidence="2" id="KW-0175">Coiled coil</keyword>
<dbReference type="PROSITE" id="PS51257">
    <property type="entry name" value="PROKAR_LIPOPROTEIN"/>
    <property type="match status" value="1"/>
</dbReference>
<comment type="similarity">
    <text evidence="1">Belongs to the membrane fusion protein (MFP) (TC 8.A.1) family.</text>
</comment>
<dbReference type="InterPro" id="IPR058625">
    <property type="entry name" value="MdtA-like_BSH"/>
</dbReference>
<dbReference type="Gene3D" id="1.10.287.470">
    <property type="entry name" value="Helix hairpin bin"/>
    <property type="match status" value="1"/>
</dbReference>
<accession>A0A1H4D6J7</accession>
<dbReference type="SUPFAM" id="SSF111369">
    <property type="entry name" value="HlyD-like secretion proteins"/>
    <property type="match status" value="2"/>
</dbReference>
<dbReference type="Gene3D" id="1.20.5.340">
    <property type="match status" value="1"/>
</dbReference>
<proteinExistence type="inferred from homology"/>
<sequence length="448" mass="48097">MKKLIGPLVLAVMLLGLISGCSNNDSEEAEEVERITPVETDVVEKGDLSIERKIVGRTTPANTSQIIPRSPGELVALNVEKGDRVKKGDAIGQVDAQNSQSQVELQKNAVEQAGKQLENARISRRQAALGVENAKKQLDAAKQAQQAQAQQSKGQEQAAYQQYEQAKELAEQTKKLADEGTIPEVLYQQAKSRADQAYAQYEQAKNQQVPSSAEIEQAEAQVDQAKSQLNQAEVGVEQAELQVEQAQVQLNQAQEQASNNTIYAGASGEITSLEAQVGDMVSNQQPIGAIVALNPMTVEATVTSDQLNLFEEGQEIDVDINGVEEPVTSTVDYVASVPNDTGLYPVEATIDNESEEVKPGTMATFLLPETVVADTFLVPTEAVVEESGEAYIYKIVDEKSEKIAVTIVEAQSETTAIEGEITAGAEIVTTGQLTLTDGAKVSIIKEDA</sequence>
<gene>
    <name evidence="6" type="ORF">SAMN05421743_10715</name>
</gene>
<feature type="chain" id="PRO_5038807681" evidence="3">
    <location>
        <begin position="25"/>
        <end position="448"/>
    </location>
</feature>
<evidence type="ECO:0000259" key="5">
    <source>
        <dbReference type="Pfam" id="PF25989"/>
    </source>
</evidence>
<keyword evidence="7" id="KW-1185">Reference proteome</keyword>